<evidence type="ECO:0000256" key="4">
    <source>
        <dbReference type="ARBA" id="ARBA00022801"/>
    </source>
</evidence>
<dbReference type="InterPro" id="IPR034193">
    <property type="entry name" value="PCSK9_ProteinaseK-like"/>
</dbReference>
<keyword evidence="2 6" id="KW-0645">Protease</keyword>
<dbReference type="PROSITE" id="PS51892">
    <property type="entry name" value="SUBTILASE"/>
    <property type="match status" value="1"/>
</dbReference>
<dbReference type="Gene3D" id="3.30.70.80">
    <property type="entry name" value="Peptidase S8 propeptide/proteinase inhibitor I9"/>
    <property type="match status" value="1"/>
</dbReference>
<proteinExistence type="inferred from homology"/>
<keyword evidence="5 6" id="KW-0720">Serine protease</keyword>
<evidence type="ECO:0000256" key="6">
    <source>
        <dbReference type="PROSITE-ProRule" id="PRU01240"/>
    </source>
</evidence>
<dbReference type="Proteomes" id="UP000770015">
    <property type="component" value="Unassembled WGS sequence"/>
</dbReference>
<keyword evidence="3 8" id="KW-0732">Signal</keyword>
<comment type="caution">
    <text evidence="11">The sequence shown here is derived from an EMBL/GenBank/DDBJ whole genome shotgun (WGS) entry which is preliminary data.</text>
</comment>
<name>A0A9P9AGL1_9PEZI</name>
<dbReference type="PROSITE" id="PS00136">
    <property type="entry name" value="SUBTILASE_ASP"/>
    <property type="match status" value="1"/>
</dbReference>
<dbReference type="Gene3D" id="3.40.50.200">
    <property type="entry name" value="Peptidase S8/S53 domain"/>
    <property type="match status" value="1"/>
</dbReference>
<gene>
    <name evidence="11" type="ORF">F5X68DRAFT_244529</name>
</gene>
<dbReference type="PRINTS" id="PR00723">
    <property type="entry name" value="SUBTILISIN"/>
</dbReference>
<dbReference type="GO" id="GO:0005576">
    <property type="term" value="C:extracellular region"/>
    <property type="evidence" value="ECO:0007669"/>
    <property type="project" value="UniProtKB-ARBA"/>
</dbReference>
<dbReference type="SUPFAM" id="SSF54897">
    <property type="entry name" value="Protease propeptides/inhibitors"/>
    <property type="match status" value="1"/>
</dbReference>
<dbReference type="InterPro" id="IPR022398">
    <property type="entry name" value="Peptidase_S8_His-AS"/>
</dbReference>
<dbReference type="AlphaFoldDB" id="A0A9P9AGL1"/>
<keyword evidence="12" id="KW-1185">Reference proteome</keyword>
<evidence type="ECO:0000256" key="7">
    <source>
        <dbReference type="RuleBase" id="RU003355"/>
    </source>
</evidence>
<dbReference type="InterPro" id="IPR023828">
    <property type="entry name" value="Peptidase_S8_Ser-AS"/>
</dbReference>
<feature type="domain" description="Peptidase S8/S53" evidence="9">
    <location>
        <begin position="142"/>
        <end position="352"/>
    </location>
</feature>
<evidence type="ECO:0000256" key="5">
    <source>
        <dbReference type="ARBA" id="ARBA00022825"/>
    </source>
</evidence>
<evidence type="ECO:0000256" key="2">
    <source>
        <dbReference type="ARBA" id="ARBA00022670"/>
    </source>
</evidence>
<dbReference type="Pfam" id="PF00082">
    <property type="entry name" value="Peptidase_S8"/>
    <property type="match status" value="1"/>
</dbReference>
<feature type="active site" description="Charge relay system" evidence="6">
    <location>
        <position position="332"/>
    </location>
</feature>
<dbReference type="PANTHER" id="PTHR43806:SF58">
    <property type="entry name" value="ALKALINE PROTEASE 1-RELATED"/>
    <property type="match status" value="1"/>
</dbReference>
<dbReference type="PROSITE" id="PS00137">
    <property type="entry name" value="SUBTILASE_HIS"/>
    <property type="match status" value="1"/>
</dbReference>
<feature type="active site" description="Charge relay system" evidence="6">
    <location>
        <position position="176"/>
    </location>
</feature>
<dbReference type="InterPro" id="IPR050131">
    <property type="entry name" value="Peptidase_S8_subtilisin-like"/>
</dbReference>
<dbReference type="FunFam" id="3.40.50.200:FF:000014">
    <property type="entry name" value="Proteinase K"/>
    <property type="match status" value="1"/>
</dbReference>
<protein>
    <submittedName>
        <fullName evidence="11">Peptidase S8/S53 domain-containing protein</fullName>
    </submittedName>
</protein>
<dbReference type="InterPro" id="IPR010259">
    <property type="entry name" value="S8pro/Inhibitor_I9"/>
</dbReference>
<dbReference type="GO" id="GO:0006508">
    <property type="term" value="P:proteolysis"/>
    <property type="evidence" value="ECO:0007669"/>
    <property type="project" value="UniProtKB-KW"/>
</dbReference>
<dbReference type="GO" id="GO:0004252">
    <property type="term" value="F:serine-type endopeptidase activity"/>
    <property type="evidence" value="ECO:0007669"/>
    <property type="project" value="UniProtKB-UniRule"/>
</dbReference>
<sequence length="398" mass="41060">MVSFNFLGLATALVAAQPILAAALQDGKYIVTLRDDLSSSVVQTHIAGVSSSSLARRGVHGVDKVWSKYFKGYSGDFDAATLDELNRDDNVVDIEPVQTWHLYALTTQRGAPWGLASISGNGSAATDYFYDDSAAEGTFAYVLDSGVLTSHNEFEGRASLGYNAYPGVEHEDTVGHGTHVAGTIAGKTYGVAKKAEVISVKVFGDDDSTTDIIMDGFEWAVEDIVSKGREAVSVINMSLGGGFSAAFNRAVDAATAKGVLSVVAAGNEFMNAANVSPASAPSALTVGAIDEGNAKPGFSNFGSVVDIFAPGVEIVSAWNTGSSATFSADGTSMAAPHVAGLALYLSALEGLSGGTETKDYLLSIGVKGVLSSIGSGSPNLLAYNGAGRGNSTVLPRRW</sequence>
<evidence type="ECO:0000256" key="8">
    <source>
        <dbReference type="SAM" id="SignalP"/>
    </source>
</evidence>
<feature type="active site" description="Charge relay system" evidence="6">
    <location>
        <position position="144"/>
    </location>
</feature>
<feature type="signal peptide" evidence="8">
    <location>
        <begin position="1"/>
        <end position="16"/>
    </location>
</feature>
<evidence type="ECO:0000256" key="3">
    <source>
        <dbReference type="ARBA" id="ARBA00022729"/>
    </source>
</evidence>
<feature type="domain" description="Inhibitor I9" evidence="10">
    <location>
        <begin position="28"/>
        <end position="102"/>
    </location>
</feature>
<organism evidence="11 12">
    <name type="scientific">Plectosphaerella plurivora</name>
    <dbReference type="NCBI Taxonomy" id="936078"/>
    <lineage>
        <taxon>Eukaryota</taxon>
        <taxon>Fungi</taxon>
        <taxon>Dikarya</taxon>
        <taxon>Ascomycota</taxon>
        <taxon>Pezizomycotina</taxon>
        <taxon>Sordariomycetes</taxon>
        <taxon>Hypocreomycetidae</taxon>
        <taxon>Glomerellales</taxon>
        <taxon>Plectosphaerellaceae</taxon>
        <taxon>Plectosphaerella</taxon>
    </lineage>
</organism>
<evidence type="ECO:0000313" key="12">
    <source>
        <dbReference type="Proteomes" id="UP000770015"/>
    </source>
</evidence>
<dbReference type="InterPro" id="IPR023827">
    <property type="entry name" value="Peptidase_S8_Asp-AS"/>
</dbReference>
<dbReference type="EMBL" id="JAGSXJ010000002">
    <property type="protein sequence ID" value="KAH6695734.1"/>
    <property type="molecule type" value="Genomic_DNA"/>
</dbReference>
<comment type="similarity">
    <text evidence="1 6 7">Belongs to the peptidase S8 family.</text>
</comment>
<dbReference type="OrthoDB" id="206201at2759"/>
<evidence type="ECO:0000256" key="1">
    <source>
        <dbReference type="ARBA" id="ARBA00011073"/>
    </source>
</evidence>
<dbReference type="PANTHER" id="PTHR43806">
    <property type="entry name" value="PEPTIDASE S8"/>
    <property type="match status" value="1"/>
</dbReference>
<dbReference type="InterPro" id="IPR000209">
    <property type="entry name" value="Peptidase_S8/S53_dom"/>
</dbReference>
<dbReference type="PROSITE" id="PS00138">
    <property type="entry name" value="SUBTILASE_SER"/>
    <property type="match status" value="1"/>
</dbReference>
<dbReference type="CDD" id="cd04077">
    <property type="entry name" value="Peptidases_S8_PCSK9_ProteinaseK_like"/>
    <property type="match status" value="1"/>
</dbReference>
<keyword evidence="4 6" id="KW-0378">Hydrolase</keyword>
<feature type="chain" id="PRO_5040296540" evidence="8">
    <location>
        <begin position="17"/>
        <end position="398"/>
    </location>
</feature>
<dbReference type="SUPFAM" id="SSF52743">
    <property type="entry name" value="Subtilisin-like"/>
    <property type="match status" value="1"/>
</dbReference>
<evidence type="ECO:0000313" key="11">
    <source>
        <dbReference type="EMBL" id="KAH6695734.1"/>
    </source>
</evidence>
<evidence type="ECO:0000259" key="9">
    <source>
        <dbReference type="Pfam" id="PF00082"/>
    </source>
</evidence>
<dbReference type="InterPro" id="IPR036852">
    <property type="entry name" value="Peptidase_S8/S53_dom_sf"/>
</dbReference>
<evidence type="ECO:0000259" key="10">
    <source>
        <dbReference type="Pfam" id="PF05922"/>
    </source>
</evidence>
<dbReference type="Pfam" id="PF05922">
    <property type="entry name" value="Inhibitor_I9"/>
    <property type="match status" value="1"/>
</dbReference>
<accession>A0A9P9AGL1</accession>
<dbReference type="InterPro" id="IPR037045">
    <property type="entry name" value="S8pro/Inhibitor_I9_sf"/>
</dbReference>
<reference evidence="11" key="1">
    <citation type="journal article" date="2021" name="Nat. Commun.">
        <title>Genetic determinants of endophytism in the Arabidopsis root mycobiome.</title>
        <authorList>
            <person name="Mesny F."/>
            <person name="Miyauchi S."/>
            <person name="Thiergart T."/>
            <person name="Pickel B."/>
            <person name="Atanasova L."/>
            <person name="Karlsson M."/>
            <person name="Huettel B."/>
            <person name="Barry K.W."/>
            <person name="Haridas S."/>
            <person name="Chen C."/>
            <person name="Bauer D."/>
            <person name="Andreopoulos W."/>
            <person name="Pangilinan J."/>
            <person name="LaButti K."/>
            <person name="Riley R."/>
            <person name="Lipzen A."/>
            <person name="Clum A."/>
            <person name="Drula E."/>
            <person name="Henrissat B."/>
            <person name="Kohler A."/>
            <person name="Grigoriev I.V."/>
            <person name="Martin F.M."/>
            <person name="Hacquard S."/>
        </authorList>
    </citation>
    <scope>NUCLEOTIDE SEQUENCE</scope>
    <source>
        <strain evidence="11">MPI-SDFR-AT-0117</strain>
    </source>
</reference>
<dbReference type="InterPro" id="IPR015500">
    <property type="entry name" value="Peptidase_S8_subtilisin-rel"/>
</dbReference>